<dbReference type="Pfam" id="PF04773">
    <property type="entry name" value="FecR"/>
    <property type="match status" value="1"/>
</dbReference>
<keyword evidence="5" id="KW-1185">Reference proteome</keyword>
<evidence type="ECO:0000256" key="1">
    <source>
        <dbReference type="SAM" id="Phobius"/>
    </source>
</evidence>
<gene>
    <name evidence="4" type="ORF">EDB95_2612</name>
</gene>
<dbReference type="GO" id="GO:0016989">
    <property type="term" value="F:sigma factor antagonist activity"/>
    <property type="evidence" value="ECO:0007669"/>
    <property type="project" value="TreeGrafter"/>
</dbReference>
<dbReference type="Pfam" id="PF16344">
    <property type="entry name" value="FecR_C"/>
    <property type="match status" value="1"/>
</dbReference>
<name>A0A4R8DTE4_9BACT</name>
<evidence type="ECO:0000313" key="5">
    <source>
        <dbReference type="Proteomes" id="UP000294498"/>
    </source>
</evidence>
<feature type="transmembrane region" description="Helical" evidence="1">
    <location>
        <begin position="98"/>
        <end position="117"/>
    </location>
</feature>
<evidence type="ECO:0000313" key="4">
    <source>
        <dbReference type="EMBL" id="TDX01572.1"/>
    </source>
</evidence>
<keyword evidence="1" id="KW-1133">Transmembrane helix</keyword>
<dbReference type="PANTHER" id="PTHR30273">
    <property type="entry name" value="PERIPLASMIC SIGNAL SENSOR AND SIGMA FACTOR ACTIVATOR FECR-RELATED"/>
    <property type="match status" value="1"/>
</dbReference>
<reference evidence="4 5" key="1">
    <citation type="submission" date="2019-03" db="EMBL/GenBank/DDBJ databases">
        <title>Genomic Encyclopedia of Type Strains, Phase IV (KMG-IV): sequencing the most valuable type-strain genomes for metagenomic binning, comparative biology and taxonomic classification.</title>
        <authorList>
            <person name="Goeker M."/>
        </authorList>
    </citation>
    <scope>NUCLEOTIDE SEQUENCE [LARGE SCALE GENOMIC DNA]</scope>
    <source>
        <strain evidence="4 5">DSM 100059</strain>
    </source>
</reference>
<proteinExistence type="predicted"/>
<dbReference type="InterPro" id="IPR012373">
    <property type="entry name" value="Ferrdict_sens_TM"/>
</dbReference>
<feature type="domain" description="FecR protein" evidence="2">
    <location>
        <begin position="122"/>
        <end position="224"/>
    </location>
</feature>
<organism evidence="4 5">
    <name type="scientific">Dinghuibacter silviterrae</name>
    <dbReference type="NCBI Taxonomy" id="1539049"/>
    <lineage>
        <taxon>Bacteria</taxon>
        <taxon>Pseudomonadati</taxon>
        <taxon>Bacteroidota</taxon>
        <taxon>Chitinophagia</taxon>
        <taxon>Chitinophagales</taxon>
        <taxon>Chitinophagaceae</taxon>
        <taxon>Dinghuibacter</taxon>
    </lineage>
</organism>
<dbReference type="Proteomes" id="UP000294498">
    <property type="component" value="Unassembled WGS sequence"/>
</dbReference>
<dbReference type="PANTHER" id="PTHR30273:SF2">
    <property type="entry name" value="PROTEIN FECR"/>
    <property type="match status" value="1"/>
</dbReference>
<evidence type="ECO:0000259" key="3">
    <source>
        <dbReference type="Pfam" id="PF16344"/>
    </source>
</evidence>
<dbReference type="InterPro" id="IPR006860">
    <property type="entry name" value="FecR"/>
</dbReference>
<dbReference type="OrthoDB" id="923517at2"/>
<dbReference type="Gene3D" id="2.60.120.1440">
    <property type="match status" value="1"/>
</dbReference>
<protein>
    <submittedName>
        <fullName evidence="4">FecR family protein</fullName>
    </submittedName>
</protein>
<dbReference type="Gene3D" id="3.55.50.30">
    <property type="match status" value="1"/>
</dbReference>
<evidence type="ECO:0000259" key="2">
    <source>
        <dbReference type="Pfam" id="PF04773"/>
    </source>
</evidence>
<dbReference type="PIRSF" id="PIRSF018266">
    <property type="entry name" value="FecR"/>
    <property type="match status" value="1"/>
</dbReference>
<sequence>MTLEKYDRYSFEDFLEDDDLRAFVRSGEPAAAAVWAVWLRTDPSNRQAYAEAVEYLGVLYSARRIEPSPAFSRNLWENIGTGIAHAERRRAKVRVLRLSGWVAAASLVLALSGLWYWQSIITVRTGNAEWRTVVLPDQSEVTLNANSSLSYHRAWRWRGDRVVRLEGEALFKVRHLNRDTTTIKPGERFTAIAGDVSVEVLGTTFTIRERRGRVSVALLEGSVRVRGLVLHPGESVDIKGDRTRVVAVAGLDNPPQAWTAHKMVASGMTVQEIMEEYEDTYGYHIVLDNPALAAKRIDGTLSLDTEDNVLYMLANILNCNIDKQGKVIYLRSK</sequence>
<comment type="caution">
    <text evidence="4">The sequence shown here is derived from an EMBL/GenBank/DDBJ whole genome shotgun (WGS) entry which is preliminary data.</text>
</comment>
<dbReference type="EMBL" id="SODV01000001">
    <property type="protein sequence ID" value="TDX01572.1"/>
    <property type="molecule type" value="Genomic_DNA"/>
</dbReference>
<dbReference type="AlphaFoldDB" id="A0A4R8DTE4"/>
<keyword evidence="1" id="KW-0472">Membrane</keyword>
<feature type="domain" description="Protein FecR C-terminal" evidence="3">
    <location>
        <begin position="265"/>
        <end position="329"/>
    </location>
</feature>
<keyword evidence="1" id="KW-0812">Transmembrane</keyword>
<accession>A0A4R8DTE4</accession>
<dbReference type="InterPro" id="IPR032508">
    <property type="entry name" value="FecR_C"/>
</dbReference>